<feature type="transmembrane region" description="Helical" evidence="2">
    <location>
        <begin position="148"/>
        <end position="170"/>
    </location>
</feature>
<feature type="region of interest" description="Disordered" evidence="1">
    <location>
        <begin position="1"/>
        <end position="26"/>
    </location>
</feature>
<accession>A0A382NJ69</accession>
<protein>
    <submittedName>
        <fullName evidence="3">Uncharacterized protein</fullName>
    </submittedName>
</protein>
<name>A0A382NJ69_9ZZZZ</name>
<organism evidence="3">
    <name type="scientific">marine metagenome</name>
    <dbReference type="NCBI Taxonomy" id="408172"/>
    <lineage>
        <taxon>unclassified sequences</taxon>
        <taxon>metagenomes</taxon>
        <taxon>ecological metagenomes</taxon>
    </lineage>
</organism>
<sequence>MSEEKEWWWAGKHSPEADTPPLPKGGLPDGWTMEQWDELLKEWKDVSVIVVDCLAHRHGPNHGINFRSAFDQATFMSEGRFHVILMHPDGREEDFFPYEYYEMNYQDIEALDDDFQTILKELEDIDPEFDRKPRLLDLWMHSRVGKFLYHWEGEGFWGLVILVALVYYFVGYN</sequence>
<reference evidence="3" key="1">
    <citation type="submission" date="2018-05" db="EMBL/GenBank/DDBJ databases">
        <authorList>
            <person name="Lanie J.A."/>
            <person name="Ng W.-L."/>
            <person name="Kazmierczak K.M."/>
            <person name="Andrzejewski T.M."/>
            <person name="Davidsen T.M."/>
            <person name="Wayne K.J."/>
            <person name="Tettelin H."/>
            <person name="Glass J.I."/>
            <person name="Rusch D."/>
            <person name="Podicherti R."/>
            <person name="Tsui H.-C.T."/>
            <person name="Winkler M.E."/>
        </authorList>
    </citation>
    <scope>NUCLEOTIDE SEQUENCE</scope>
</reference>
<gene>
    <name evidence="3" type="ORF">METZ01_LOCUS314107</name>
</gene>
<proteinExistence type="predicted"/>
<keyword evidence="2" id="KW-0472">Membrane</keyword>
<dbReference type="AlphaFoldDB" id="A0A382NJ69"/>
<dbReference type="EMBL" id="UINC01100868">
    <property type="protein sequence ID" value="SVC61253.1"/>
    <property type="molecule type" value="Genomic_DNA"/>
</dbReference>
<keyword evidence="2" id="KW-0812">Transmembrane</keyword>
<evidence type="ECO:0000256" key="2">
    <source>
        <dbReference type="SAM" id="Phobius"/>
    </source>
</evidence>
<keyword evidence="2" id="KW-1133">Transmembrane helix</keyword>
<evidence type="ECO:0000313" key="3">
    <source>
        <dbReference type="EMBL" id="SVC61253.1"/>
    </source>
</evidence>
<evidence type="ECO:0000256" key="1">
    <source>
        <dbReference type="SAM" id="MobiDB-lite"/>
    </source>
</evidence>